<evidence type="ECO:0000256" key="12">
    <source>
        <dbReference type="ARBA" id="ARBA00022840"/>
    </source>
</evidence>
<comment type="function">
    <text evidence="3">Catalyzes the decarboxylative condensation of pimeloyl-[acyl-carrier protein] and L-alanine to produce 8-amino-7-oxononanoate (AON), [acyl-carrier protein], and carbon dioxide.</text>
</comment>
<comment type="similarity">
    <text evidence="17">Belongs to the BioW family.</text>
</comment>
<feature type="domain" description="Aminotransferase class I/classII large" evidence="19">
    <location>
        <begin position="309"/>
        <end position="648"/>
    </location>
</feature>
<evidence type="ECO:0000256" key="7">
    <source>
        <dbReference type="ARBA" id="ARBA00011738"/>
    </source>
</evidence>
<dbReference type="HOGENOM" id="CLU_028958_0_0_9"/>
<evidence type="ECO:0000313" key="20">
    <source>
        <dbReference type="EMBL" id="AET68215.1"/>
    </source>
</evidence>
<dbReference type="InterPro" id="IPR004723">
    <property type="entry name" value="AONS_Archaea/Proteobacteria"/>
</dbReference>
<comment type="pathway">
    <text evidence="4">Cofactor biosynthesis; biotin biosynthesis.</text>
</comment>
<keyword evidence="13 17" id="KW-0460">Magnesium</keyword>
<dbReference type="UniPathway" id="UPA00999">
    <property type="reaction ID" value="UER00351"/>
</dbReference>
<dbReference type="Gene3D" id="3.40.640.10">
    <property type="entry name" value="Type I PLP-dependent aspartate aminotransferase-like (Major domain)"/>
    <property type="match status" value="1"/>
</dbReference>
<evidence type="ECO:0000313" key="21">
    <source>
        <dbReference type="Proteomes" id="UP000006346"/>
    </source>
</evidence>
<dbReference type="eggNOG" id="COG0156">
    <property type="taxonomic scope" value="Bacteria"/>
</dbReference>
<evidence type="ECO:0000259" key="19">
    <source>
        <dbReference type="Pfam" id="PF00155"/>
    </source>
</evidence>
<dbReference type="GO" id="GO:0009102">
    <property type="term" value="P:biotin biosynthetic process"/>
    <property type="evidence" value="ECO:0007669"/>
    <property type="project" value="UniProtKB-UniRule"/>
</dbReference>
<dbReference type="Pfam" id="PF03744">
    <property type="entry name" value="BioW"/>
    <property type="match status" value="1"/>
</dbReference>
<dbReference type="PANTHER" id="PTHR13693">
    <property type="entry name" value="CLASS II AMINOTRANSFERASE/8-AMINO-7-OXONONANOATE SYNTHASE"/>
    <property type="match status" value="1"/>
</dbReference>
<dbReference type="AlphaFoldDB" id="G7W906"/>
<keyword evidence="12 17" id="KW-0067">ATP-binding</keyword>
<comment type="pathway">
    <text evidence="5 17">Metabolic intermediate metabolism; pimeloyl-CoA biosynthesis; pimeloyl-CoA from pimelate: step 1/1.</text>
</comment>
<protein>
    <recommendedName>
        <fullName evidence="17">6-carboxyhexanoate--CoA ligase</fullName>
        <ecNumber evidence="17">6.2.1.14</ecNumber>
    </recommendedName>
    <alternativeName>
        <fullName evidence="17">Pimeloyl-CoA synthase</fullName>
    </alternativeName>
</protein>
<feature type="modified residue" description="N6-(pyridoxal phosphate)lysine" evidence="18">
    <location>
        <position position="507"/>
    </location>
</feature>
<dbReference type="InterPro" id="IPR015424">
    <property type="entry name" value="PyrdxlP-dep_Trfase"/>
</dbReference>
<dbReference type="PROSITE" id="PS00599">
    <property type="entry name" value="AA_TRANSFER_CLASS_2"/>
    <property type="match status" value="1"/>
</dbReference>
<evidence type="ECO:0000256" key="13">
    <source>
        <dbReference type="ARBA" id="ARBA00022842"/>
    </source>
</evidence>
<comment type="catalytic activity">
    <reaction evidence="16 17">
        <text>heptanedioate + ATP + CoA = 6-carboxyhexanoyl-CoA + AMP + diphosphate</text>
        <dbReference type="Rhea" id="RHEA:14781"/>
        <dbReference type="ChEBI" id="CHEBI:30616"/>
        <dbReference type="ChEBI" id="CHEBI:33019"/>
        <dbReference type="ChEBI" id="CHEBI:36165"/>
        <dbReference type="ChEBI" id="CHEBI:57287"/>
        <dbReference type="ChEBI" id="CHEBI:57360"/>
        <dbReference type="ChEBI" id="CHEBI:456215"/>
        <dbReference type="EC" id="6.2.1.14"/>
    </reaction>
</comment>
<evidence type="ECO:0000256" key="6">
    <source>
        <dbReference type="ARBA" id="ARBA00010008"/>
    </source>
</evidence>
<dbReference type="InterPro" id="IPR015421">
    <property type="entry name" value="PyrdxlP-dep_Trfase_major"/>
</dbReference>
<dbReference type="Proteomes" id="UP000006346">
    <property type="component" value="Chromosome"/>
</dbReference>
<keyword evidence="10 17" id="KW-0547">Nucleotide-binding</keyword>
<comment type="function">
    <text evidence="17">Catalyzes the transformation of pimelate into pimeloyl-CoA with concomitant hydrolysis of ATP to AMP.</text>
</comment>
<dbReference type="EMBL" id="CP003108">
    <property type="protein sequence ID" value="AET68215.1"/>
    <property type="molecule type" value="Genomic_DNA"/>
</dbReference>
<name>G7W906_DESOD</name>
<dbReference type="InterPro" id="IPR005499">
    <property type="entry name" value="BioW"/>
</dbReference>
<dbReference type="SUPFAM" id="SSF53383">
    <property type="entry name" value="PLP-dependent transferases"/>
    <property type="match status" value="1"/>
</dbReference>
<dbReference type="GO" id="GO:0042410">
    <property type="term" value="F:6-carboxyhexanoate-CoA ligase activity"/>
    <property type="evidence" value="ECO:0007669"/>
    <property type="project" value="UniProtKB-UniRule"/>
</dbReference>
<comment type="catalytic activity">
    <reaction evidence="15">
        <text>6-carboxyhexanoyl-[ACP] + L-alanine + H(+) = (8S)-8-amino-7-oxononanoate + holo-[ACP] + CO2</text>
        <dbReference type="Rhea" id="RHEA:42288"/>
        <dbReference type="Rhea" id="RHEA-COMP:9685"/>
        <dbReference type="Rhea" id="RHEA-COMP:9955"/>
        <dbReference type="ChEBI" id="CHEBI:15378"/>
        <dbReference type="ChEBI" id="CHEBI:16526"/>
        <dbReference type="ChEBI" id="CHEBI:57972"/>
        <dbReference type="ChEBI" id="CHEBI:64479"/>
        <dbReference type="ChEBI" id="CHEBI:78846"/>
        <dbReference type="ChEBI" id="CHEBI:149468"/>
        <dbReference type="EC" id="2.3.1.47"/>
    </reaction>
</comment>
<dbReference type="NCBIfam" id="TIGR00858">
    <property type="entry name" value="bioF"/>
    <property type="match status" value="1"/>
</dbReference>
<dbReference type="FunFam" id="3.40.640.10:FF:000006">
    <property type="entry name" value="5-aminolevulinate synthase, mitochondrial"/>
    <property type="match status" value="1"/>
</dbReference>
<organism evidence="20 21">
    <name type="scientific">Desulfosporosinus orientis (strain ATCC 19365 / DSM 765 / NCIMB 8382 / VKM B-1628 / Singapore I)</name>
    <name type="common">Desulfotomaculum orientis</name>
    <dbReference type="NCBI Taxonomy" id="768706"/>
    <lineage>
        <taxon>Bacteria</taxon>
        <taxon>Bacillati</taxon>
        <taxon>Bacillota</taxon>
        <taxon>Clostridia</taxon>
        <taxon>Eubacteriales</taxon>
        <taxon>Desulfitobacteriaceae</taxon>
        <taxon>Desulfosporosinus</taxon>
    </lineage>
</organism>
<dbReference type="Pfam" id="PF00155">
    <property type="entry name" value="Aminotran_1_2"/>
    <property type="match status" value="1"/>
</dbReference>
<keyword evidence="11 17" id="KW-0093">Biotin biosynthesis</keyword>
<dbReference type="SMR" id="G7W906"/>
<evidence type="ECO:0000256" key="9">
    <source>
        <dbReference type="ARBA" id="ARBA00022679"/>
    </source>
</evidence>
<dbReference type="HAMAP" id="MF_00668">
    <property type="entry name" value="BioW"/>
    <property type="match status" value="1"/>
</dbReference>
<sequence>MVKNYLRNRVKLMGLYSIKMRASNCEEGTEKHISGAEKIVSGGSLLRYSDALLKRGLYHSKGKADFINLKIEAISSAEILCLDSLPARTIPVHNHQEGMQTIIGLLEKMNIPKAAEIIEKLKETYPMRGAMLLDADSLERLEPDKERGIRAVYMDADHSGRQETIEMKNPYYEAMVLAAKAAYAPNIIGEICISDDPNYVTGYVASKDMGYVRITKLKEKGSQDGGRIFLYRGDRSEVQSCLDYLEKQKVLVRNIPPLSDQPVPGGKGANNKWSFIENTLGNLKDNNLFRSMNELSSAQSAHVSFQGQDMLMLASNSYLDMSNDGQVKTYTLKVMEEYGVGSGGSRLTTGTTSIHQQLENLLAKFKGTEAALVYNTGYMANVGIISALCAKDDIVFSDELNHASIIDGCRLSKARIVVYRHNDMDDLEAKIKANPCAKGLIVSDAVFSMDGDIVDLPRLLEIAERYELFSMLDEAHATGVIGKKGLGTAEYYGLDKKPDILMGTLSKAIGSEGGFVCGKQILIDYLKNKSRSFIFSTSLSPAVTASSIKAIELIMNEPQRVEALQKNIQYFCQCLRESGIEADSQTAIIPIIIGGEKQTMEISKELLAQGYYISAIRYPTVKKGSARLRITLMSTHTKEELKRSAQTIGNIVNKYRGRNQS</sequence>
<comment type="similarity">
    <text evidence="6">Belongs to the class-II pyridoxal-phosphate-dependent aminotransferase family. BioF subfamily.</text>
</comment>
<reference evidence="20 21" key="2">
    <citation type="journal article" date="2012" name="J. Bacteriol.">
        <title>Complete genome sequences of Desulfosporosinus orientis DSM765T, Desulfosporosinus youngiae DSM17734T, Desulfosporosinus meridiei DSM13257T, and Desulfosporosinus acidiphilus DSM22704T.</title>
        <authorList>
            <person name="Pester M."/>
            <person name="Brambilla E."/>
            <person name="Alazard D."/>
            <person name="Rattei T."/>
            <person name="Weinmaier T."/>
            <person name="Han J."/>
            <person name="Lucas S."/>
            <person name="Lapidus A."/>
            <person name="Cheng J.F."/>
            <person name="Goodwin L."/>
            <person name="Pitluck S."/>
            <person name="Peters L."/>
            <person name="Ovchinnikova G."/>
            <person name="Teshima H."/>
            <person name="Detter J.C."/>
            <person name="Han C.S."/>
            <person name="Tapia R."/>
            <person name="Land M.L."/>
            <person name="Hauser L."/>
            <person name="Kyrpides N.C."/>
            <person name="Ivanova N.N."/>
            <person name="Pagani I."/>
            <person name="Huntmann M."/>
            <person name="Wei C.L."/>
            <person name="Davenport K.W."/>
            <person name="Daligault H."/>
            <person name="Chain P.S."/>
            <person name="Chen A."/>
            <person name="Mavromatis K."/>
            <person name="Markowitz V."/>
            <person name="Szeto E."/>
            <person name="Mikhailova N."/>
            <person name="Pati A."/>
            <person name="Wagner M."/>
            <person name="Woyke T."/>
            <person name="Ollivier B."/>
            <person name="Klenk H.P."/>
            <person name="Spring S."/>
            <person name="Loy A."/>
        </authorList>
    </citation>
    <scope>NUCLEOTIDE SEQUENCE [LARGE SCALE GENOMIC DNA]</scope>
    <source>
        <strain evidence="21">ATCC 19365 / DSM 765 / NCIMB 8382 / VKM B-1628</strain>
    </source>
</reference>
<evidence type="ECO:0000256" key="17">
    <source>
        <dbReference type="HAMAP-Rule" id="MF_00668"/>
    </source>
</evidence>
<dbReference type="InterPro" id="IPR015422">
    <property type="entry name" value="PyrdxlP-dep_Trfase_small"/>
</dbReference>
<evidence type="ECO:0000256" key="15">
    <source>
        <dbReference type="ARBA" id="ARBA00047715"/>
    </source>
</evidence>
<accession>G7W906</accession>
<dbReference type="CDD" id="cd06454">
    <property type="entry name" value="KBL_like"/>
    <property type="match status" value="1"/>
</dbReference>
<dbReference type="eggNOG" id="COG1424">
    <property type="taxonomic scope" value="Bacteria"/>
</dbReference>
<evidence type="ECO:0000256" key="18">
    <source>
        <dbReference type="PIRSR" id="PIRSR604723-51"/>
    </source>
</evidence>
<keyword evidence="21" id="KW-1185">Reference proteome</keyword>
<dbReference type="Gene3D" id="3.90.1150.10">
    <property type="entry name" value="Aspartate Aminotransferase, domain 1"/>
    <property type="match status" value="1"/>
</dbReference>
<keyword evidence="14 18" id="KW-0663">Pyridoxal phosphate</keyword>
<dbReference type="GO" id="GO:0005524">
    <property type="term" value="F:ATP binding"/>
    <property type="evidence" value="ECO:0007669"/>
    <property type="project" value="UniProtKB-KW"/>
</dbReference>
<keyword evidence="8 17" id="KW-0436">Ligase</keyword>
<evidence type="ECO:0000256" key="5">
    <source>
        <dbReference type="ARBA" id="ARBA00005075"/>
    </source>
</evidence>
<dbReference type="InterPro" id="IPR001917">
    <property type="entry name" value="Aminotrans_II_pyridoxalP_BS"/>
</dbReference>
<evidence type="ECO:0000256" key="16">
    <source>
        <dbReference type="ARBA" id="ARBA00049553"/>
    </source>
</evidence>
<dbReference type="GO" id="GO:0008710">
    <property type="term" value="F:8-amino-7-oxononanoate synthase activity"/>
    <property type="evidence" value="ECO:0007669"/>
    <property type="project" value="UniProtKB-UniRule"/>
</dbReference>
<evidence type="ECO:0000256" key="2">
    <source>
        <dbReference type="ARBA" id="ARBA00001946"/>
    </source>
</evidence>
<comment type="cofactor">
    <cofactor evidence="1 18">
        <name>pyridoxal 5'-phosphate</name>
        <dbReference type="ChEBI" id="CHEBI:597326"/>
    </cofactor>
</comment>
<comment type="cofactor">
    <cofactor evidence="2 17">
        <name>Mg(2+)</name>
        <dbReference type="ChEBI" id="CHEBI:18420"/>
    </cofactor>
</comment>
<gene>
    <name evidence="17" type="primary">bioW</name>
    <name evidence="20" type="ordered locus">Desor_2670</name>
</gene>
<reference evidence="21" key="1">
    <citation type="submission" date="2011-11" db="EMBL/GenBank/DDBJ databases">
        <title>Complete sequence of Desulfosporosinus orientis DSM 765.</title>
        <authorList>
            <person name="Lucas S."/>
            <person name="Han J."/>
            <person name="Lapidus A."/>
            <person name="Cheng J.-F."/>
            <person name="Goodwin L."/>
            <person name="Pitluck S."/>
            <person name="Peters L."/>
            <person name="Ovchinnikova G."/>
            <person name="Teshima H."/>
            <person name="Detter J.C."/>
            <person name="Han C."/>
            <person name="Tapia R."/>
            <person name="Land M."/>
            <person name="Hauser L."/>
            <person name="Kyrpides N."/>
            <person name="Ivanova N."/>
            <person name="Pagani I."/>
            <person name="Pester M."/>
            <person name="Spring S."/>
            <person name="Ollivier B."/>
            <person name="Rattei T."/>
            <person name="Klenk H.-P."/>
            <person name="Wagner M."/>
            <person name="Loy A."/>
            <person name="Woyke T."/>
        </authorList>
    </citation>
    <scope>NUCLEOTIDE SEQUENCE [LARGE SCALE GENOMIC DNA]</scope>
    <source>
        <strain evidence="21">ATCC 19365 / DSM 765 / NCIMB 8382 / VKM B-1628</strain>
    </source>
</reference>
<dbReference type="UniPathway" id="UPA00078"/>
<dbReference type="InterPro" id="IPR050087">
    <property type="entry name" value="AON_synthase_class-II"/>
</dbReference>
<evidence type="ECO:0000256" key="14">
    <source>
        <dbReference type="ARBA" id="ARBA00022898"/>
    </source>
</evidence>
<evidence type="ECO:0000256" key="10">
    <source>
        <dbReference type="ARBA" id="ARBA00022741"/>
    </source>
</evidence>
<dbReference type="PATRIC" id="fig|768706.3.peg.2679"/>
<evidence type="ECO:0000256" key="11">
    <source>
        <dbReference type="ARBA" id="ARBA00022756"/>
    </source>
</evidence>
<dbReference type="KEGG" id="dor:Desor_2670"/>
<dbReference type="NCBIfam" id="NF002360">
    <property type="entry name" value="PRK01322.1"/>
    <property type="match status" value="1"/>
</dbReference>
<dbReference type="STRING" id="768706.Desor_2670"/>
<evidence type="ECO:0000256" key="8">
    <source>
        <dbReference type="ARBA" id="ARBA00022598"/>
    </source>
</evidence>
<proteinExistence type="inferred from homology"/>
<evidence type="ECO:0000256" key="3">
    <source>
        <dbReference type="ARBA" id="ARBA00002513"/>
    </source>
</evidence>
<dbReference type="GO" id="GO:0000287">
    <property type="term" value="F:magnesium ion binding"/>
    <property type="evidence" value="ECO:0007669"/>
    <property type="project" value="UniProtKB-UniRule"/>
</dbReference>
<evidence type="ECO:0000256" key="4">
    <source>
        <dbReference type="ARBA" id="ARBA00004746"/>
    </source>
</evidence>
<evidence type="ECO:0000256" key="1">
    <source>
        <dbReference type="ARBA" id="ARBA00001933"/>
    </source>
</evidence>
<comment type="subunit">
    <text evidence="7 17">Homodimer.</text>
</comment>
<dbReference type="GO" id="GO:0030170">
    <property type="term" value="F:pyridoxal phosphate binding"/>
    <property type="evidence" value="ECO:0007669"/>
    <property type="project" value="InterPro"/>
</dbReference>
<dbReference type="InterPro" id="IPR004839">
    <property type="entry name" value="Aminotransferase_I/II_large"/>
</dbReference>
<keyword evidence="9" id="KW-0808">Transferase</keyword>
<dbReference type="EC" id="6.2.1.14" evidence="17"/>